<sequence length="323" mass="35675">MFSTCARLIRKSSPAVLNYSTLSTAQSGRLSKLSRNFSLSAVENFHTSRSDLISPSSSHCFTPVIIHKRNFAKMASFETNGIVPDVIDKAPGELMNVCYGDVQAKEGNVLTPTQVKDQPELSWNAEADSFYTICMTDPDAPSREDPKFREWHHWLVVNVPGCKLQNGDVLSAYIGSGPPKDTGLHRYVFLVYRQKCKREFDETRLKNNSADGRGGFKIAEFAKKYELGTPVAGNFFQAEYDDYVPKLYEKLGVKTEEPKKDPKAKGAKAGEKPKETKAEAPKDAKPEAAKEAKPEAAKEATPEAPKEATPEAPKEEEQKAAAP</sequence>
<dbReference type="InterPro" id="IPR008914">
    <property type="entry name" value="PEBP"/>
</dbReference>
<proteinExistence type="predicted"/>
<evidence type="ECO:0000313" key="2">
    <source>
        <dbReference type="EnsemblMetazoa" id="GMOY011014-PA"/>
    </source>
</evidence>
<dbReference type="PhylomeDB" id="A0A1B0GCI8"/>
<dbReference type="FunFam" id="3.90.280.10:FF:000006">
    <property type="entry name" value="protein D3"/>
    <property type="match status" value="1"/>
</dbReference>
<dbReference type="InterPro" id="IPR036610">
    <property type="entry name" value="PEBP-like_sf"/>
</dbReference>
<dbReference type="EMBL" id="CCAG010021443">
    <property type="status" value="NOT_ANNOTATED_CDS"/>
    <property type="molecule type" value="Genomic_DNA"/>
</dbReference>
<name>A0A1B0GCI8_GLOMM</name>
<keyword evidence="3" id="KW-1185">Reference proteome</keyword>
<dbReference type="STRING" id="37546.A0A1B0GCI8"/>
<organism evidence="2 3">
    <name type="scientific">Glossina morsitans morsitans</name>
    <name type="common">Savannah tsetse fly</name>
    <dbReference type="NCBI Taxonomy" id="37546"/>
    <lineage>
        <taxon>Eukaryota</taxon>
        <taxon>Metazoa</taxon>
        <taxon>Ecdysozoa</taxon>
        <taxon>Arthropoda</taxon>
        <taxon>Hexapoda</taxon>
        <taxon>Insecta</taxon>
        <taxon>Pterygota</taxon>
        <taxon>Neoptera</taxon>
        <taxon>Endopterygota</taxon>
        <taxon>Diptera</taxon>
        <taxon>Brachycera</taxon>
        <taxon>Muscomorpha</taxon>
        <taxon>Hippoboscoidea</taxon>
        <taxon>Glossinidae</taxon>
        <taxon>Glossina</taxon>
    </lineage>
</organism>
<evidence type="ECO:0000313" key="3">
    <source>
        <dbReference type="Proteomes" id="UP000092444"/>
    </source>
</evidence>
<evidence type="ECO:0008006" key="4">
    <source>
        <dbReference type="Google" id="ProtNLM"/>
    </source>
</evidence>
<dbReference type="Pfam" id="PF01161">
    <property type="entry name" value="PBP"/>
    <property type="match status" value="1"/>
</dbReference>
<reference evidence="2" key="1">
    <citation type="submission" date="2020-05" db="UniProtKB">
        <authorList>
            <consortium name="EnsemblMetazoa"/>
        </authorList>
    </citation>
    <scope>IDENTIFICATION</scope>
    <source>
        <strain evidence="2">Yale</strain>
    </source>
</reference>
<dbReference type="Proteomes" id="UP000092444">
    <property type="component" value="Unassembled WGS sequence"/>
</dbReference>
<protein>
    <recommendedName>
        <fullName evidence="4">Phosphatidylethanolamine binding protein</fullName>
    </recommendedName>
</protein>
<dbReference type="CDD" id="cd00866">
    <property type="entry name" value="PEBP_euk"/>
    <property type="match status" value="1"/>
</dbReference>
<dbReference type="PANTHER" id="PTHR11362:SF82">
    <property type="entry name" value="PHOSPHATIDYLETHANOLAMINE-BINDING PROTEIN 4"/>
    <property type="match status" value="1"/>
</dbReference>
<feature type="region of interest" description="Disordered" evidence="1">
    <location>
        <begin position="255"/>
        <end position="323"/>
    </location>
</feature>
<dbReference type="VEuPathDB" id="VectorBase:GMOY011014"/>
<accession>A0A1B0GCI8</accession>
<evidence type="ECO:0000256" key="1">
    <source>
        <dbReference type="SAM" id="MobiDB-lite"/>
    </source>
</evidence>
<dbReference type="PANTHER" id="PTHR11362">
    <property type="entry name" value="PHOSPHATIDYLETHANOLAMINE-BINDING PROTEIN"/>
    <property type="match status" value="1"/>
</dbReference>
<dbReference type="SUPFAM" id="SSF49777">
    <property type="entry name" value="PEBP-like"/>
    <property type="match status" value="1"/>
</dbReference>
<dbReference type="InterPro" id="IPR035810">
    <property type="entry name" value="PEBP_euk"/>
</dbReference>
<dbReference type="AlphaFoldDB" id="A0A1B0GCI8"/>
<dbReference type="EnsemblMetazoa" id="GMOY011014-RA">
    <property type="protein sequence ID" value="GMOY011014-PA"/>
    <property type="gene ID" value="GMOY011014"/>
</dbReference>
<dbReference type="Gene3D" id="3.90.280.10">
    <property type="entry name" value="PEBP-like"/>
    <property type="match status" value="1"/>
</dbReference>